<protein>
    <submittedName>
        <fullName evidence="2">Uncharacterized protein</fullName>
    </submittedName>
</protein>
<dbReference type="OrthoDB" id="1338807at2"/>
<dbReference type="AlphaFoldDB" id="A0A1G8SXA6"/>
<organism evidence="2 3">
    <name type="scientific">Flavobacterium noncentrifugens</name>
    <dbReference type="NCBI Taxonomy" id="1128970"/>
    <lineage>
        <taxon>Bacteria</taxon>
        <taxon>Pseudomonadati</taxon>
        <taxon>Bacteroidota</taxon>
        <taxon>Flavobacteriia</taxon>
        <taxon>Flavobacteriales</taxon>
        <taxon>Flavobacteriaceae</taxon>
        <taxon>Flavobacterium</taxon>
    </lineage>
</organism>
<reference evidence="2 3" key="1">
    <citation type="submission" date="2016-10" db="EMBL/GenBank/DDBJ databases">
        <authorList>
            <person name="de Groot N.N."/>
        </authorList>
    </citation>
    <scope>NUCLEOTIDE SEQUENCE [LARGE SCALE GENOMIC DNA]</scope>
    <source>
        <strain evidence="2 3">CGMCC 1.10076</strain>
    </source>
</reference>
<dbReference type="RefSeq" id="WP_091391898.1">
    <property type="nucleotide sequence ID" value="NZ_BKAI01000002.1"/>
</dbReference>
<name>A0A1G8SXA6_9FLAO</name>
<evidence type="ECO:0000313" key="3">
    <source>
        <dbReference type="Proteomes" id="UP000199580"/>
    </source>
</evidence>
<proteinExistence type="predicted"/>
<sequence>MRKLLLLIGLISINASAQNAIEMKNGTKINPVENSIHVDANGKKIYYKLPNVVKEQKLKFTDLNIANFGDYRFKSFTINKKSKSYYVLAEDKGKTLATIKISKVISRGGFESVLDFYELVVLDADSNLLASTSFSANNSDKSIQERAGVNPLIQTHFPDCPKLLEKAKLFESNSSDTNNRMIMTFLDIPVFINCR</sequence>
<evidence type="ECO:0000256" key="1">
    <source>
        <dbReference type="SAM" id="SignalP"/>
    </source>
</evidence>
<accession>A0A1G8SXA6</accession>
<keyword evidence="3" id="KW-1185">Reference proteome</keyword>
<evidence type="ECO:0000313" key="2">
    <source>
        <dbReference type="EMBL" id="SDJ33867.1"/>
    </source>
</evidence>
<feature type="chain" id="PRO_5011455616" evidence="1">
    <location>
        <begin position="18"/>
        <end position="195"/>
    </location>
</feature>
<dbReference type="EMBL" id="FNEZ01000001">
    <property type="protein sequence ID" value="SDJ33867.1"/>
    <property type="molecule type" value="Genomic_DNA"/>
</dbReference>
<gene>
    <name evidence="2" type="ORF">SAMN04487935_0735</name>
</gene>
<dbReference type="Proteomes" id="UP000199580">
    <property type="component" value="Unassembled WGS sequence"/>
</dbReference>
<keyword evidence="1" id="KW-0732">Signal</keyword>
<feature type="signal peptide" evidence="1">
    <location>
        <begin position="1"/>
        <end position="17"/>
    </location>
</feature>